<dbReference type="InterPro" id="IPR013757">
    <property type="entry name" value="Topo_IIA_A_a_sf"/>
</dbReference>
<dbReference type="Gene3D" id="1.10.268.10">
    <property type="entry name" value="Topoisomerase, domain 3"/>
    <property type="match status" value="1"/>
</dbReference>
<evidence type="ECO:0000313" key="3">
    <source>
        <dbReference type="WBParaSite" id="ALUE_0000231101-mRNA-1"/>
    </source>
</evidence>
<accession>A0A0M3HLB6</accession>
<feature type="compositionally biased region" description="Acidic residues" evidence="1">
    <location>
        <begin position="27"/>
        <end position="40"/>
    </location>
</feature>
<evidence type="ECO:0000256" key="1">
    <source>
        <dbReference type="SAM" id="MobiDB-lite"/>
    </source>
</evidence>
<organism evidence="2 3">
    <name type="scientific">Ascaris lumbricoides</name>
    <name type="common">Giant roundworm</name>
    <dbReference type="NCBI Taxonomy" id="6252"/>
    <lineage>
        <taxon>Eukaryota</taxon>
        <taxon>Metazoa</taxon>
        <taxon>Ecdysozoa</taxon>
        <taxon>Nematoda</taxon>
        <taxon>Chromadorea</taxon>
        <taxon>Rhabditida</taxon>
        <taxon>Spirurina</taxon>
        <taxon>Ascaridomorpha</taxon>
        <taxon>Ascaridoidea</taxon>
        <taxon>Ascarididae</taxon>
        <taxon>Ascaris</taxon>
    </lineage>
</organism>
<reference evidence="3" key="1">
    <citation type="submission" date="2017-02" db="UniProtKB">
        <authorList>
            <consortium name="WormBaseParasite"/>
        </authorList>
    </citation>
    <scope>IDENTIFICATION</scope>
</reference>
<dbReference type="GO" id="GO:0005524">
    <property type="term" value="F:ATP binding"/>
    <property type="evidence" value="ECO:0007669"/>
    <property type="project" value="InterPro"/>
</dbReference>
<protein>
    <submittedName>
        <fullName evidence="3">UBN2 domain-containing protein</fullName>
    </submittedName>
</protein>
<dbReference type="GO" id="GO:0003918">
    <property type="term" value="F:DNA topoisomerase type II (double strand cut, ATP-hydrolyzing) activity"/>
    <property type="evidence" value="ECO:0007669"/>
    <property type="project" value="InterPro"/>
</dbReference>
<dbReference type="GO" id="GO:0003677">
    <property type="term" value="F:DNA binding"/>
    <property type="evidence" value="ECO:0007669"/>
    <property type="project" value="InterPro"/>
</dbReference>
<name>A0A0M3HLB6_ASCLU</name>
<proteinExistence type="predicted"/>
<dbReference type="WBParaSite" id="ALUE_0000231101-mRNA-1">
    <property type="protein sequence ID" value="ALUE_0000231101-mRNA-1"/>
    <property type="gene ID" value="ALUE_0000231101"/>
</dbReference>
<feature type="region of interest" description="Disordered" evidence="1">
    <location>
        <begin position="1"/>
        <end position="40"/>
    </location>
</feature>
<feature type="compositionally biased region" description="Basic and acidic residues" evidence="1">
    <location>
        <begin position="1"/>
        <end position="21"/>
    </location>
</feature>
<sequence length="120" mass="14036">MGFDPDPVKKWKEAQKRKELEATGEVIPDEDEENESENEENEVFWFHIGQLIFLFYDVKEASTPQGKDLERKLSDYDYLVGMAIMKLSTEEKDKLLRESEAKMEELKVISCATVIFRNLL</sequence>
<dbReference type="SUPFAM" id="SSF56719">
    <property type="entry name" value="Type II DNA topoisomerase"/>
    <property type="match status" value="1"/>
</dbReference>
<keyword evidence="2" id="KW-1185">Reference proteome</keyword>
<dbReference type="InterPro" id="IPR013760">
    <property type="entry name" value="Topo_IIA-like_dom_sf"/>
</dbReference>
<dbReference type="AlphaFoldDB" id="A0A0M3HLB6"/>
<evidence type="ECO:0000313" key="2">
    <source>
        <dbReference type="Proteomes" id="UP000036681"/>
    </source>
</evidence>
<dbReference type="Proteomes" id="UP000036681">
    <property type="component" value="Unplaced"/>
</dbReference>